<evidence type="ECO:0000256" key="4">
    <source>
        <dbReference type="ARBA" id="ARBA00023163"/>
    </source>
</evidence>
<accession>A0A090MWZ0</accession>
<evidence type="ECO:0000256" key="2">
    <source>
        <dbReference type="ARBA" id="ARBA00009430"/>
    </source>
</evidence>
<keyword evidence="4" id="KW-0804">Transcription</keyword>
<dbReference type="GeneID" id="36376884"/>
<evidence type="ECO:0000256" key="3">
    <source>
        <dbReference type="ARBA" id="ARBA00022478"/>
    </source>
</evidence>
<dbReference type="PANTHER" id="PTHR14440">
    <property type="entry name" value="DNA-DIRECTED RNA POLYMERASE I SUBUNIT RPA49"/>
    <property type="match status" value="1"/>
</dbReference>
<reference evidence="8" key="2">
    <citation type="submission" date="2020-12" db="UniProtKB">
        <authorList>
            <consortium name="WormBaseParasite"/>
        </authorList>
    </citation>
    <scope>IDENTIFICATION</scope>
</reference>
<proteinExistence type="inferred from homology"/>
<dbReference type="GO" id="GO:0006351">
    <property type="term" value="P:DNA-templated transcription"/>
    <property type="evidence" value="ECO:0007669"/>
    <property type="project" value="InterPro"/>
</dbReference>
<dbReference type="EMBL" id="LN609528">
    <property type="protein sequence ID" value="CEF64519.1"/>
    <property type="molecule type" value="Genomic_DNA"/>
</dbReference>
<name>A0A090MWZ0_STRRB</name>
<dbReference type="Pfam" id="PF06870">
    <property type="entry name" value="RNA_pol_I_A49"/>
    <property type="match status" value="1"/>
</dbReference>
<evidence type="ECO:0000256" key="1">
    <source>
        <dbReference type="ARBA" id="ARBA00004604"/>
    </source>
</evidence>
<protein>
    <submittedName>
        <fullName evidence="6 8">RNA polymerase I associated factor, A49-like family-containing protein</fullName>
    </submittedName>
</protein>
<dbReference type="WBParaSite" id="SRAE_1000277300.1">
    <property type="protein sequence ID" value="SRAE_1000277300.1"/>
    <property type="gene ID" value="WBGene00259389"/>
</dbReference>
<dbReference type="STRING" id="34506.A0A090MWZ0"/>
<dbReference type="InterPro" id="IPR009668">
    <property type="entry name" value="RNA_pol-assoc_fac_A49-like"/>
</dbReference>
<evidence type="ECO:0000313" key="9">
    <source>
        <dbReference type="WormBase" id="SRAE_1000277300"/>
    </source>
</evidence>
<keyword evidence="5" id="KW-0539">Nucleus</keyword>
<dbReference type="GO" id="GO:0000428">
    <property type="term" value="C:DNA-directed RNA polymerase complex"/>
    <property type="evidence" value="ECO:0007669"/>
    <property type="project" value="UniProtKB-KW"/>
</dbReference>
<comment type="similarity">
    <text evidence="2">Belongs to the eukaryotic RPA49/POLR1E RNA polymerase subunit family.</text>
</comment>
<dbReference type="OMA" id="KLICFEN"/>
<comment type="subcellular location">
    <subcellularLocation>
        <location evidence="1">Nucleus</location>
        <location evidence="1">Nucleolus</location>
    </subcellularLocation>
</comment>
<dbReference type="AlphaFoldDB" id="A0A090MWZ0"/>
<organism evidence="6">
    <name type="scientific">Strongyloides ratti</name>
    <name type="common">Parasitic roundworm</name>
    <dbReference type="NCBI Taxonomy" id="34506"/>
    <lineage>
        <taxon>Eukaryota</taxon>
        <taxon>Metazoa</taxon>
        <taxon>Ecdysozoa</taxon>
        <taxon>Nematoda</taxon>
        <taxon>Chromadorea</taxon>
        <taxon>Rhabditida</taxon>
        <taxon>Tylenchina</taxon>
        <taxon>Panagrolaimomorpha</taxon>
        <taxon>Strongyloidoidea</taxon>
        <taxon>Strongyloididae</taxon>
        <taxon>Strongyloides</taxon>
    </lineage>
</organism>
<evidence type="ECO:0000313" key="7">
    <source>
        <dbReference type="Proteomes" id="UP000035682"/>
    </source>
</evidence>
<dbReference type="Proteomes" id="UP000035682">
    <property type="component" value="Unplaced"/>
</dbReference>
<dbReference type="CTD" id="36376884"/>
<gene>
    <name evidence="6 8 9" type="ORF">SRAE_1000277300</name>
</gene>
<keyword evidence="7" id="KW-1185">Reference proteome</keyword>
<dbReference type="GO" id="GO:0003677">
    <property type="term" value="F:DNA binding"/>
    <property type="evidence" value="ECO:0007669"/>
    <property type="project" value="InterPro"/>
</dbReference>
<evidence type="ECO:0000313" key="6">
    <source>
        <dbReference type="EMBL" id="CEF64519.1"/>
    </source>
</evidence>
<dbReference type="GO" id="GO:0005730">
    <property type="term" value="C:nucleolus"/>
    <property type="evidence" value="ECO:0007669"/>
    <property type="project" value="UniProtKB-SubCell"/>
</dbReference>
<keyword evidence="3" id="KW-0240">DNA-directed RNA polymerase</keyword>
<evidence type="ECO:0000313" key="8">
    <source>
        <dbReference type="WBParaSite" id="SRAE_1000277300.1"/>
    </source>
</evidence>
<dbReference type="RefSeq" id="XP_024503720.1">
    <property type="nucleotide sequence ID" value="XM_024649888.1"/>
</dbReference>
<reference evidence="6 7" key="1">
    <citation type="submission" date="2014-09" db="EMBL/GenBank/DDBJ databases">
        <authorList>
            <person name="Martin A.A."/>
        </authorList>
    </citation>
    <scope>NUCLEOTIDE SEQUENCE</scope>
    <source>
        <strain evidence="7">ED321</strain>
        <strain evidence="6">ED321 Heterogonic</strain>
    </source>
</reference>
<dbReference type="OrthoDB" id="5851809at2759"/>
<sequence length="418" mass="47075">MTKIEHIPVSDSDLESSKHVPINGHRLKSPTSATYKKINFDNGAISYVLNDEDNESNIINYGNVSKNDSNDYFVAYVNKRTKDVLYKPVSLVKLQSRLVKNKNKFFSGKILKENTKADYKNSSGFKKEQFLEKRNALTTDFGSIKKRKMLDDVVRRNVDQDTMTALADTAFASTTNVDEKPNLNQSGIEALNAIGGTIQGDVLPKYNPNGKKPLEIWPIEQFIDDSTYDLVSENCLEFFQNKSCNDLENLGFPKLIIDLVQQNVKCEGATKTLYLLMKLHYMVSLYVICKGAKTVDPKKVSCSGVPEILVNQVNSEFLDVSKMSKFGNIPHDTTTKDKIASRIIILYMILNAPSHSIYINIASKQFHISEQQMIKYLNKLGCVINKATSDEQLNYGAIRVGVLKNPPGSRIFSSKRKR</sequence>
<evidence type="ECO:0000256" key="5">
    <source>
        <dbReference type="ARBA" id="ARBA00023242"/>
    </source>
</evidence>
<dbReference type="WormBase" id="SRAE_1000277300">
    <property type="protein sequence ID" value="SRP03345"/>
    <property type="gene ID" value="WBGene00259389"/>
</dbReference>